<dbReference type="AlphaFoldDB" id="A0A2M7B685"/>
<name>A0A2M7B685_9BACT</name>
<evidence type="ECO:0000313" key="7">
    <source>
        <dbReference type="EMBL" id="PIU98610.1"/>
    </source>
</evidence>
<dbReference type="PRINTS" id="PR00813">
    <property type="entry name" value="BCTERIALGSPG"/>
</dbReference>
<dbReference type="InterPro" id="IPR012902">
    <property type="entry name" value="N_methyl_site"/>
</dbReference>
<dbReference type="PANTHER" id="PTHR30093:SF44">
    <property type="entry name" value="TYPE II SECRETION SYSTEM CORE PROTEIN G"/>
    <property type="match status" value="1"/>
</dbReference>
<organism evidence="7 8">
    <name type="scientific">Candidatus Wolfebacteria bacterium CG03_land_8_20_14_0_80_40_12</name>
    <dbReference type="NCBI Taxonomy" id="1975069"/>
    <lineage>
        <taxon>Bacteria</taxon>
        <taxon>Candidatus Wolfeibacteriota</taxon>
    </lineage>
</organism>
<comment type="subcellular location">
    <subcellularLocation>
        <location evidence="1">Membrane</location>
        <topology evidence="1">Single-pass membrane protein</topology>
    </subcellularLocation>
</comment>
<evidence type="ECO:0000256" key="6">
    <source>
        <dbReference type="SAM" id="Phobius"/>
    </source>
</evidence>
<dbReference type="GO" id="GO:0016020">
    <property type="term" value="C:membrane"/>
    <property type="evidence" value="ECO:0007669"/>
    <property type="project" value="UniProtKB-SubCell"/>
</dbReference>
<keyword evidence="4 6" id="KW-1133">Transmembrane helix</keyword>
<keyword evidence="3 6" id="KW-0812">Transmembrane</keyword>
<proteinExistence type="predicted"/>
<feature type="transmembrane region" description="Helical" evidence="6">
    <location>
        <begin position="20"/>
        <end position="44"/>
    </location>
</feature>
<dbReference type="EMBL" id="PEVJ01000012">
    <property type="protein sequence ID" value="PIU98610.1"/>
    <property type="molecule type" value="Genomic_DNA"/>
</dbReference>
<evidence type="ECO:0000256" key="4">
    <source>
        <dbReference type="ARBA" id="ARBA00022989"/>
    </source>
</evidence>
<dbReference type="PANTHER" id="PTHR30093">
    <property type="entry name" value="GENERAL SECRETION PATHWAY PROTEIN G"/>
    <property type="match status" value="1"/>
</dbReference>
<feature type="non-terminal residue" evidence="7">
    <location>
        <position position="91"/>
    </location>
</feature>
<dbReference type="SUPFAM" id="SSF54523">
    <property type="entry name" value="Pili subunits"/>
    <property type="match status" value="1"/>
</dbReference>
<evidence type="ECO:0000256" key="5">
    <source>
        <dbReference type="ARBA" id="ARBA00023136"/>
    </source>
</evidence>
<reference evidence="8" key="1">
    <citation type="submission" date="2017-09" db="EMBL/GenBank/DDBJ databases">
        <title>Depth-based differentiation of microbial function through sediment-hosted aquifers and enrichment of novel symbionts in the deep terrestrial subsurface.</title>
        <authorList>
            <person name="Probst A.J."/>
            <person name="Ladd B."/>
            <person name="Jarett J.K."/>
            <person name="Geller-Mcgrath D.E."/>
            <person name="Sieber C.M.K."/>
            <person name="Emerson J.B."/>
            <person name="Anantharaman K."/>
            <person name="Thomas B.C."/>
            <person name="Malmstrom R."/>
            <person name="Stieglmeier M."/>
            <person name="Klingl A."/>
            <person name="Woyke T."/>
            <person name="Ryan C.M."/>
            <person name="Banfield J.F."/>
        </authorList>
    </citation>
    <scope>NUCLEOTIDE SEQUENCE [LARGE SCALE GENOMIC DNA]</scope>
</reference>
<dbReference type="GO" id="GO:0015628">
    <property type="term" value="P:protein secretion by the type II secretion system"/>
    <property type="evidence" value="ECO:0007669"/>
    <property type="project" value="InterPro"/>
</dbReference>
<evidence type="ECO:0000256" key="1">
    <source>
        <dbReference type="ARBA" id="ARBA00004167"/>
    </source>
</evidence>
<gene>
    <name evidence="7" type="ORF">COS61_00430</name>
</gene>
<keyword evidence="5 6" id="KW-0472">Membrane</keyword>
<protein>
    <recommendedName>
        <fullName evidence="9">Type II secretion system protein GspG C-terminal domain-containing protein</fullName>
    </recommendedName>
</protein>
<keyword evidence="2" id="KW-0488">Methylation</keyword>
<dbReference type="GO" id="GO:0015627">
    <property type="term" value="C:type II protein secretion system complex"/>
    <property type="evidence" value="ECO:0007669"/>
    <property type="project" value="InterPro"/>
</dbReference>
<evidence type="ECO:0000256" key="3">
    <source>
        <dbReference type="ARBA" id="ARBA00022692"/>
    </source>
</evidence>
<dbReference type="Gene3D" id="3.30.700.10">
    <property type="entry name" value="Glycoprotein, Type 4 Pilin"/>
    <property type="match status" value="1"/>
</dbReference>
<evidence type="ECO:0000256" key="2">
    <source>
        <dbReference type="ARBA" id="ARBA00022481"/>
    </source>
</evidence>
<accession>A0A2M7B685</accession>
<dbReference type="InterPro" id="IPR000983">
    <property type="entry name" value="Bac_GSPG_pilin"/>
</dbReference>
<dbReference type="NCBIfam" id="TIGR02532">
    <property type="entry name" value="IV_pilin_GFxxxE"/>
    <property type="match status" value="1"/>
</dbReference>
<dbReference type="Proteomes" id="UP000228949">
    <property type="component" value="Unassembled WGS sequence"/>
</dbReference>
<dbReference type="Pfam" id="PF07963">
    <property type="entry name" value="N_methyl"/>
    <property type="match status" value="1"/>
</dbReference>
<comment type="caution">
    <text evidence="7">The sequence shown here is derived from an EMBL/GenBank/DDBJ whole genome shotgun (WGS) entry which is preliminary data.</text>
</comment>
<evidence type="ECO:0008006" key="9">
    <source>
        <dbReference type="Google" id="ProtNLM"/>
    </source>
</evidence>
<evidence type="ECO:0000313" key="8">
    <source>
        <dbReference type="Proteomes" id="UP000228949"/>
    </source>
</evidence>
<dbReference type="PROSITE" id="PS00409">
    <property type="entry name" value="PROKAR_NTER_METHYL"/>
    <property type="match status" value="1"/>
</dbReference>
<sequence length="91" mass="10294">MKKHSILNTQNSKPNKGFTLIEILIVVAIIGLLSSVILVGLGSFRARGRDARRIADLREVQQALELYYLKNPEQKYPNADSWENLKTTLVN</sequence>
<dbReference type="InterPro" id="IPR045584">
    <property type="entry name" value="Pilin-like"/>
</dbReference>